<evidence type="ECO:0000313" key="10">
    <source>
        <dbReference type="Proteomes" id="UP000092461"/>
    </source>
</evidence>
<protein>
    <submittedName>
        <fullName evidence="8">Putative bhlh transcription factor</fullName>
    </submittedName>
</protein>
<dbReference type="GO" id="GO:0046983">
    <property type="term" value="F:protein dimerization activity"/>
    <property type="evidence" value="ECO:0007669"/>
    <property type="project" value="InterPro"/>
</dbReference>
<dbReference type="VEuPathDB" id="VectorBase:LLONM1_002347"/>
<keyword evidence="3" id="KW-0238">DNA-binding</keyword>
<sequence>MSIVGNKSDEFVMMEALQKSDEKFIIKQEDGGGGELHNTSTMIDNDKKMRRQIANSNERRRMQSINAGFQSLRLLLPHHEGEKLSKAAILQQTAEFVYNLEQDKSRLMSNVSYLRELLLKNNINPDLPTVTGSTVSTTTATTSTVSGKKRKLDTVMTMQTISDSSDEGLGSMSPEPLTFVTVMTKPSGPITTTTSSTTATTNSILAKEVVELKHQLEIERRQRVLLEDQLRQVECQVYPDQVSREEHIYQHQEVIEHTNNLRVDGMDMVDDIEDGVEVIEEEDEDNSTSMSIIPEDPITKLSLSQLSELQQSQDMHVLSLESLQPTGQNVVVCSSPVHEISIEETHGLSPSRVVVECNKSDVEKVEISTKQRLQPILEAVIKAEPKVEVERITNSPVSLTVVKTEQSTQASSPQSRMYLTSTSRQNLETIVEAIRHLEGDHLFGETTQEQPTQEAPLALTTHNKQTHLHPHQYTRKIHVDVNPFLHFRTSTSATTQHLQQCRPGVIVVKQNS</sequence>
<comment type="subcellular location">
    <subcellularLocation>
        <location evidence="1">Nucleus</location>
    </subcellularLocation>
</comment>
<feature type="coiled-coil region" evidence="6">
    <location>
        <begin position="209"/>
        <end position="236"/>
    </location>
</feature>
<dbReference type="PANTHER" id="PTHR15741">
    <property type="entry name" value="BASIC HELIX-LOOP-HELIX ZIP TRANSCRIPTION FACTOR"/>
    <property type="match status" value="1"/>
</dbReference>
<dbReference type="GO" id="GO:0005634">
    <property type="term" value="C:nucleus"/>
    <property type="evidence" value="ECO:0007669"/>
    <property type="project" value="UniProtKB-SubCell"/>
</dbReference>
<dbReference type="InterPro" id="IPR011598">
    <property type="entry name" value="bHLH_dom"/>
</dbReference>
<dbReference type="GeneID" id="129789363"/>
<dbReference type="InterPro" id="IPR052207">
    <property type="entry name" value="Max-like/E-box_TFs"/>
</dbReference>
<dbReference type="GO" id="GO:0000978">
    <property type="term" value="F:RNA polymerase II cis-regulatory region sequence-specific DNA binding"/>
    <property type="evidence" value="ECO:0007669"/>
    <property type="project" value="TreeGrafter"/>
</dbReference>
<dbReference type="PROSITE" id="PS50888">
    <property type="entry name" value="BHLH"/>
    <property type="match status" value="1"/>
</dbReference>
<evidence type="ECO:0000313" key="8">
    <source>
        <dbReference type="EMBL" id="MBC1169712.1"/>
    </source>
</evidence>
<dbReference type="GO" id="GO:0000981">
    <property type="term" value="F:DNA-binding transcription factor activity, RNA polymerase II-specific"/>
    <property type="evidence" value="ECO:0007669"/>
    <property type="project" value="TreeGrafter"/>
</dbReference>
<dbReference type="InterPro" id="IPR036638">
    <property type="entry name" value="HLH_DNA-bd_sf"/>
</dbReference>
<accession>A0A1B0CWV1</accession>
<reference evidence="9" key="3">
    <citation type="submission" date="2020-05" db="UniProtKB">
        <authorList>
            <consortium name="EnsemblMetazoa"/>
        </authorList>
    </citation>
    <scope>IDENTIFICATION</scope>
    <source>
        <strain evidence="9">Jacobina</strain>
    </source>
</reference>
<evidence type="ECO:0000259" key="7">
    <source>
        <dbReference type="PROSITE" id="PS50888"/>
    </source>
</evidence>
<name>A0A1B0CWV1_LUTLO</name>
<evidence type="ECO:0000256" key="4">
    <source>
        <dbReference type="ARBA" id="ARBA00023163"/>
    </source>
</evidence>
<evidence type="ECO:0000256" key="6">
    <source>
        <dbReference type="SAM" id="Coils"/>
    </source>
</evidence>
<keyword evidence="5" id="KW-0539">Nucleus</keyword>
<dbReference type="CDD" id="cd11419">
    <property type="entry name" value="bHLHzip_TFAP4"/>
    <property type="match status" value="1"/>
</dbReference>
<evidence type="ECO:0000256" key="3">
    <source>
        <dbReference type="ARBA" id="ARBA00023125"/>
    </source>
</evidence>
<dbReference type="CTD" id="1401"/>
<organism evidence="9 10">
    <name type="scientific">Lutzomyia longipalpis</name>
    <name type="common">Sand fly</name>
    <dbReference type="NCBI Taxonomy" id="7200"/>
    <lineage>
        <taxon>Eukaryota</taxon>
        <taxon>Metazoa</taxon>
        <taxon>Ecdysozoa</taxon>
        <taxon>Arthropoda</taxon>
        <taxon>Hexapoda</taxon>
        <taxon>Insecta</taxon>
        <taxon>Pterygota</taxon>
        <taxon>Neoptera</taxon>
        <taxon>Endopterygota</taxon>
        <taxon>Diptera</taxon>
        <taxon>Nematocera</taxon>
        <taxon>Psychodoidea</taxon>
        <taxon>Psychodidae</taxon>
        <taxon>Lutzomyia</taxon>
        <taxon>Lutzomyia</taxon>
    </lineage>
</organism>
<dbReference type="KEGG" id="lll:129789363"/>
<evidence type="ECO:0000313" key="9">
    <source>
        <dbReference type="EnsemblMetazoa" id="LLOJ009485-PA"/>
    </source>
</evidence>
<keyword evidence="10" id="KW-1185">Reference proteome</keyword>
<evidence type="ECO:0000256" key="1">
    <source>
        <dbReference type="ARBA" id="ARBA00004123"/>
    </source>
</evidence>
<keyword evidence="4" id="KW-0804">Transcription</keyword>
<dbReference type="EnsemblMetazoa" id="LLOJ009485-RA">
    <property type="protein sequence ID" value="LLOJ009485-PA"/>
    <property type="gene ID" value="LLOJ009485"/>
</dbReference>
<dbReference type="PANTHER" id="PTHR15741:SF27">
    <property type="entry name" value="TRANSCRIPTION FACTOR AP-4"/>
    <property type="match status" value="1"/>
</dbReference>
<dbReference type="VEuPathDB" id="VectorBase:LLOJ009485"/>
<dbReference type="EMBL" id="GITU01001009">
    <property type="protein sequence ID" value="MBC1169712.1"/>
    <property type="molecule type" value="Transcribed_RNA"/>
</dbReference>
<dbReference type="EMBL" id="AJWK01032876">
    <property type="status" value="NOT_ANNOTATED_CDS"/>
    <property type="molecule type" value="Genomic_DNA"/>
</dbReference>
<dbReference type="OrthoDB" id="10029128at2759"/>
<dbReference type="AlphaFoldDB" id="A0A1B0CWV1"/>
<dbReference type="SMART" id="SM00353">
    <property type="entry name" value="HLH"/>
    <property type="match status" value="1"/>
</dbReference>
<dbReference type="SUPFAM" id="SSF47459">
    <property type="entry name" value="HLH, helix-loop-helix DNA-binding domain"/>
    <property type="match status" value="1"/>
</dbReference>
<keyword evidence="2" id="KW-0805">Transcription regulation</keyword>
<dbReference type="Gene3D" id="4.10.280.10">
    <property type="entry name" value="Helix-loop-helix DNA-binding domain"/>
    <property type="match status" value="1"/>
</dbReference>
<evidence type="ECO:0000256" key="2">
    <source>
        <dbReference type="ARBA" id="ARBA00023015"/>
    </source>
</evidence>
<reference evidence="10" key="1">
    <citation type="submission" date="2012-05" db="EMBL/GenBank/DDBJ databases">
        <title>Whole Genome Assembly of Lutzomyia longipalpis.</title>
        <authorList>
            <person name="Richards S."/>
            <person name="Qu C."/>
            <person name="Dillon R."/>
            <person name="Worley K."/>
            <person name="Scherer S."/>
            <person name="Batterton M."/>
            <person name="Taylor A."/>
            <person name="Hawes A."/>
            <person name="Hernandez B."/>
            <person name="Kovar C."/>
            <person name="Mandapat C."/>
            <person name="Pham C."/>
            <person name="Qu C."/>
            <person name="Jing C."/>
            <person name="Bess C."/>
            <person name="Bandaranaike D."/>
            <person name="Ngo D."/>
            <person name="Ongeri F."/>
            <person name="Arias F."/>
            <person name="Lara F."/>
            <person name="Weissenberger G."/>
            <person name="Kamau G."/>
            <person name="Han H."/>
            <person name="Shen H."/>
            <person name="Dinh H."/>
            <person name="Khalil I."/>
            <person name="Jones J."/>
            <person name="Shafer J."/>
            <person name="Jayaseelan J."/>
            <person name="Quiroz J."/>
            <person name="Blankenburg K."/>
            <person name="Nguyen L."/>
            <person name="Jackson L."/>
            <person name="Francisco L."/>
            <person name="Tang L.-Y."/>
            <person name="Pu L.-L."/>
            <person name="Perales L."/>
            <person name="Lorensuhewa L."/>
            <person name="Munidasa M."/>
            <person name="Coyle M."/>
            <person name="Taylor M."/>
            <person name="Puazo M."/>
            <person name="Firestine M."/>
            <person name="Scheel M."/>
            <person name="Javaid M."/>
            <person name="Wang M."/>
            <person name="Li M."/>
            <person name="Tabassum N."/>
            <person name="Saada N."/>
            <person name="Osuji N."/>
            <person name="Aqrawi P."/>
            <person name="Fu Q."/>
            <person name="Thornton R."/>
            <person name="Raj R."/>
            <person name="Goodspeed R."/>
            <person name="Mata R."/>
            <person name="Najjar R."/>
            <person name="Gubbala S."/>
            <person name="Lee S."/>
            <person name="Denson S."/>
            <person name="Patil S."/>
            <person name="Macmil S."/>
            <person name="Qi S."/>
            <person name="Matskevitch T."/>
            <person name="Palculict T."/>
            <person name="Mathew T."/>
            <person name="Vee V."/>
            <person name="Velamala V."/>
            <person name="Korchina V."/>
            <person name="Cai W."/>
            <person name="Liu W."/>
            <person name="Dai W."/>
            <person name="Zou X."/>
            <person name="Zhu Y."/>
            <person name="Zhang Y."/>
            <person name="Wu Y.-Q."/>
            <person name="Xin Y."/>
            <person name="Nazarath L."/>
            <person name="Kovar C."/>
            <person name="Han Y."/>
            <person name="Muzny D."/>
            <person name="Gibbs R."/>
        </authorList>
    </citation>
    <scope>NUCLEOTIDE SEQUENCE [LARGE SCALE GENOMIC DNA]</scope>
    <source>
        <strain evidence="10">Jacobina</strain>
    </source>
</reference>
<dbReference type="RefSeq" id="XP_055682119.1">
    <property type="nucleotide sequence ID" value="XM_055826144.1"/>
</dbReference>
<proteinExistence type="predicted"/>
<evidence type="ECO:0000256" key="5">
    <source>
        <dbReference type="ARBA" id="ARBA00023242"/>
    </source>
</evidence>
<reference evidence="8" key="2">
    <citation type="journal article" date="2020" name="BMC">
        <title>Leishmania infection induces a limited differential gene expression in the sand fly midgut.</title>
        <authorList>
            <person name="Coutinho-Abreu I.V."/>
            <person name="Serafim T.D."/>
            <person name="Meneses C."/>
            <person name="Kamhawi S."/>
            <person name="Oliveira F."/>
            <person name="Valenzuela J.G."/>
        </authorList>
    </citation>
    <scope>NUCLEOTIDE SEQUENCE</scope>
    <source>
        <strain evidence="8">Jacobina</strain>
        <tissue evidence="8">Midgut</tissue>
    </source>
</reference>
<dbReference type="Proteomes" id="UP000092461">
    <property type="component" value="Unassembled WGS sequence"/>
</dbReference>
<dbReference type="Pfam" id="PF00010">
    <property type="entry name" value="HLH"/>
    <property type="match status" value="1"/>
</dbReference>
<feature type="domain" description="BHLH" evidence="7">
    <location>
        <begin position="49"/>
        <end position="100"/>
    </location>
</feature>
<keyword evidence="6" id="KW-0175">Coiled coil</keyword>